<dbReference type="InterPro" id="IPR056442">
    <property type="entry name" value="GINT1_N"/>
</dbReference>
<protein>
    <recommendedName>
        <fullName evidence="3">Glucosamine inositolphosphorylceramide transferase 1 N-terminal domain-containing protein</fullName>
    </recommendedName>
</protein>
<keyword evidence="1" id="KW-0624">Polysaccharide degradation</keyword>
<dbReference type="InterPro" id="IPR052176">
    <property type="entry name" value="Glycosyl_Hydrlase_43_Enz"/>
</dbReference>
<dbReference type="STRING" id="1774968.AUC68_14675"/>
<dbReference type="AlphaFoldDB" id="A0A1E3W3W7"/>
<feature type="domain" description="Glucosamine inositolphosphorylceramide transferase 1 N-terminal" evidence="3">
    <location>
        <begin position="127"/>
        <end position="349"/>
    </location>
</feature>
<evidence type="ECO:0000259" key="3">
    <source>
        <dbReference type="Pfam" id="PF24793"/>
    </source>
</evidence>
<gene>
    <name evidence="4" type="ORF">AUC68_14675</name>
</gene>
<keyword evidence="5" id="KW-1185">Reference proteome</keyword>
<evidence type="ECO:0000256" key="1">
    <source>
        <dbReference type="ARBA" id="ARBA00022651"/>
    </source>
</evidence>
<accession>A0A1E3W3W7</accession>
<dbReference type="Gene3D" id="2.115.10.20">
    <property type="entry name" value="Glycosyl hydrolase domain, family 43"/>
    <property type="match status" value="1"/>
</dbReference>
<dbReference type="Pfam" id="PF24793">
    <property type="entry name" value="GINT1_N"/>
    <property type="match status" value="1"/>
</dbReference>
<dbReference type="OrthoDB" id="3771157at2"/>
<proteinExistence type="predicted"/>
<dbReference type="PANTHER" id="PTHR43772">
    <property type="entry name" value="ENDO-1,4-BETA-XYLANASE"/>
    <property type="match status" value="1"/>
</dbReference>
<name>A0A1E3W3W7_9HYPH</name>
<comment type="caution">
    <text evidence="4">The sequence shown here is derived from an EMBL/GenBank/DDBJ whole genome shotgun (WGS) entry which is preliminary data.</text>
</comment>
<dbReference type="SUPFAM" id="SSF75005">
    <property type="entry name" value="Arabinanase/levansucrase/invertase"/>
    <property type="match status" value="1"/>
</dbReference>
<dbReference type="GO" id="GO:0045493">
    <property type="term" value="P:xylan catabolic process"/>
    <property type="evidence" value="ECO:0007669"/>
    <property type="project" value="UniProtKB-KW"/>
</dbReference>
<keyword evidence="2" id="KW-0119">Carbohydrate metabolism</keyword>
<dbReference type="Proteomes" id="UP000094501">
    <property type="component" value="Unassembled WGS sequence"/>
</dbReference>
<dbReference type="InterPro" id="IPR023296">
    <property type="entry name" value="Glyco_hydro_beta-prop_sf"/>
</dbReference>
<dbReference type="RefSeq" id="WP_069436411.1">
    <property type="nucleotide sequence ID" value="NZ_LPWG01000005.1"/>
</dbReference>
<evidence type="ECO:0000313" key="4">
    <source>
        <dbReference type="EMBL" id="ODS00505.1"/>
    </source>
</evidence>
<keyword evidence="1" id="KW-0858">Xylan degradation</keyword>
<evidence type="ECO:0000313" key="5">
    <source>
        <dbReference type="Proteomes" id="UP000094501"/>
    </source>
</evidence>
<evidence type="ECO:0000256" key="2">
    <source>
        <dbReference type="ARBA" id="ARBA00023277"/>
    </source>
</evidence>
<dbReference type="PANTHER" id="PTHR43772:SF2">
    <property type="entry name" value="PUTATIVE (AFU_ORTHOLOGUE AFUA_2G04480)-RELATED"/>
    <property type="match status" value="1"/>
</dbReference>
<sequence>MPLITVKDVNTGEILAQGTASGDNARTVVEALENVLVRTLDVIDLALDGSAPPAPRPMPAAHAARLRDVVAFEVKTLPYVIARRLYHLCCYAPHWRTCWRHVDGPGVLETGSLAGTPWNIVPDPGFQFYADPFPFVHDGSEWVFVEALDHRIQKAVISVIPFGSDGPRGTARTVLQEDWHLSYPGVFHHRGEIWMVPESEQSGTVRLYRADPFPDHWTYEATLLEGVEASDPTIFHHDGTYWMTATTRSGSGSWSDALSIFFASDLLGPWEAHPGNPVLIDQAAARPAGAVVARGGQLFRPVQDCTNGYGTGIGLAEITRLDREHFAQTVRTVLRPMRGWPGKRLHTLNRAGRLECIDGSAHSPRSRLLGRWLEDWSGRRDAAGMARGVPTPRA</sequence>
<reference evidence="4 5" key="1">
    <citation type="journal article" date="2016" name="Environ. Microbiol.">
        <title>New Methyloceanibacter diversity from North Sea sediments includes methanotroph containing solely the soluble methane monooxygenase.</title>
        <authorList>
            <person name="Vekeman B."/>
            <person name="Kerckhof F.M."/>
            <person name="Cremers G."/>
            <person name="de Vos P."/>
            <person name="Vandamme P."/>
            <person name="Boon N."/>
            <person name="Op den Camp H.J."/>
            <person name="Heylen K."/>
        </authorList>
    </citation>
    <scope>NUCLEOTIDE SEQUENCE [LARGE SCALE GENOMIC DNA]</scope>
    <source>
        <strain evidence="4 5">R-67174</strain>
    </source>
</reference>
<dbReference type="EMBL" id="LPWG01000005">
    <property type="protein sequence ID" value="ODS00505.1"/>
    <property type="molecule type" value="Genomic_DNA"/>
</dbReference>
<organism evidence="4 5">
    <name type="scientific">Methyloceanibacter methanicus</name>
    <dbReference type="NCBI Taxonomy" id="1774968"/>
    <lineage>
        <taxon>Bacteria</taxon>
        <taxon>Pseudomonadati</taxon>
        <taxon>Pseudomonadota</taxon>
        <taxon>Alphaproteobacteria</taxon>
        <taxon>Hyphomicrobiales</taxon>
        <taxon>Hyphomicrobiaceae</taxon>
        <taxon>Methyloceanibacter</taxon>
    </lineage>
</organism>